<feature type="transmembrane region" description="Helical" evidence="6">
    <location>
        <begin position="37"/>
        <end position="58"/>
    </location>
</feature>
<dbReference type="PANTHER" id="PTHR32468:SF164">
    <property type="entry name" value="OS05G0485000 PROTEIN"/>
    <property type="match status" value="1"/>
</dbReference>
<keyword evidence="1" id="KW-0813">Transport</keyword>
<accession>A0ABD1L1N3</accession>
<name>A0ABD1L1N3_9FABA</name>
<dbReference type="Proteomes" id="UP001603857">
    <property type="component" value="Unassembled WGS sequence"/>
</dbReference>
<evidence type="ECO:0000313" key="7">
    <source>
        <dbReference type="EMBL" id="KAL2317411.1"/>
    </source>
</evidence>
<evidence type="ECO:0000256" key="1">
    <source>
        <dbReference type="ARBA" id="ARBA00022448"/>
    </source>
</evidence>
<dbReference type="PANTHER" id="PTHR32468">
    <property type="entry name" value="CATION/H + ANTIPORTER"/>
    <property type="match status" value="1"/>
</dbReference>
<feature type="compositionally biased region" description="Polar residues" evidence="5">
    <location>
        <begin position="139"/>
        <end position="151"/>
    </location>
</feature>
<keyword evidence="6" id="KW-0472">Membrane</keyword>
<keyword evidence="3" id="KW-0630">Potassium</keyword>
<keyword evidence="8" id="KW-1185">Reference proteome</keyword>
<evidence type="ECO:0000256" key="2">
    <source>
        <dbReference type="ARBA" id="ARBA00022538"/>
    </source>
</evidence>
<keyword evidence="4" id="KW-0406">Ion transport</keyword>
<feature type="region of interest" description="Disordered" evidence="5">
    <location>
        <begin position="124"/>
        <end position="151"/>
    </location>
</feature>
<evidence type="ECO:0000313" key="8">
    <source>
        <dbReference type="Proteomes" id="UP001603857"/>
    </source>
</evidence>
<proteinExistence type="predicted"/>
<dbReference type="EMBL" id="JBGMDY010000011">
    <property type="protein sequence ID" value="KAL2317411.1"/>
    <property type="molecule type" value="Genomic_DNA"/>
</dbReference>
<organism evidence="7 8">
    <name type="scientific">Flemingia macrophylla</name>
    <dbReference type="NCBI Taxonomy" id="520843"/>
    <lineage>
        <taxon>Eukaryota</taxon>
        <taxon>Viridiplantae</taxon>
        <taxon>Streptophyta</taxon>
        <taxon>Embryophyta</taxon>
        <taxon>Tracheophyta</taxon>
        <taxon>Spermatophyta</taxon>
        <taxon>Magnoliopsida</taxon>
        <taxon>eudicotyledons</taxon>
        <taxon>Gunneridae</taxon>
        <taxon>Pentapetalae</taxon>
        <taxon>rosids</taxon>
        <taxon>fabids</taxon>
        <taxon>Fabales</taxon>
        <taxon>Fabaceae</taxon>
        <taxon>Papilionoideae</taxon>
        <taxon>50 kb inversion clade</taxon>
        <taxon>NPAAA clade</taxon>
        <taxon>indigoferoid/millettioid clade</taxon>
        <taxon>Phaseoleae</taxon>
        <taxon>Flemingia</taxon>
    </lineage>
</organism>
<dbReference type="AlphaFoldDB" id="A0ABD1L1N3"/>
<feature type="transmembrane region" description="Helical" evidence="6">
    <location>
        <begin position="6"/>
        <end position="25"/>
    </location>
</feature>
<comment type="caution">
    <text evidence="7">The sequence shown here is derived from an EMBL/GenBank/DDBJ whole genome shotgun (WGS) entry which is preliminary data.</text>
</comment>
<evidence type="ECO:0000256" key="4">
    <source>
        <dbReference type="ARBA" id="ARBA00023065"/>
    </source>
</evidence>
<reference evidence="7 8" key="1">
    <citation type="submission" date="2024-08" db="EMBL/GenBank/DDBJ databases">
        <title>Insights into the chromosomal genome structure of Flemingia macrophylla.</title>
        <authorList>
            <person name="Ding Y."/>
            <person name="Zhao Y."/>
            <person name="Bi W."/>
            <person name="Wu M."/>
            <person name="Zhao G."/>
            <person name="Gong Y."/>
            <person name="Li W."/>
            <person name="Zhang P."/>
        </authorList>
    </citation>
    <scope>NUCLEOTIDE SEQUENCE [LARGE SCALE GENOMIC DNA]</scope>
    <source>
        <strain evidence="7">DYQJB</strain>
        <tissue evidence="7">Leaf</tissue>
    </source>
</reference>
<keyword evidence="6" id="KW-0812">Transmembrane</keyword>
<protein>
    <submittedName>
        <fullName evidence="7">Uncharacterized protein</fullName>
    </submittedName>
</protein>
<keyword evidence="6" id="KW-1133">Transmembrane helix</keyword>
<keyword evidence="2" id="KW-0633">Potassium transport</keyword>
<evidence type="ECO:0000256" key="3">
    <source>
        <dbReference type="ARBA" id="ARBA00022958"/>
    </source>
</evidence>
<gene>
    <name evidence="7" type="ORF">Fmac_031287</name>
</gene>
<sequence length="151" mass="16938">MMLTSLVVLVIFILFVLRPIMFWMIQKTPKGEPSKEAYILFHLYYVGVFIMIGEHLLVGPVLLGLEVLEGPPLGSAFVETRKASVGIVFIEGSHDREPLSYAMRMAGYPNVTVSVIRLIEPGRKSRNSMDTDPGDLINKSKSNTMITRRNL</sequence>
<evidence type="ECO:0000256" key="6">
    <source>
        <dbReference type="SAM" id="Phobius"/>
    </source>
</evidence>
<evidence type="ECO:0000256" key="5">
    <source>
        <dbReference type="SAM" id="MobiDB-lite"/>
    </source>
</evidence>
<dbReference type="GO" id="GO:0006813">
    <property type="term" value="P:potassium ion transport"/>
    <property type="evidence" value="ECO:0007669"/>
    <property type="project" value="UniProtKB-KW"/>
</dbReference>
<dbReference type="InterPro" id="IPR050794">
    <property type="entry name" value="CPA2_transporter"/>
</dbReference>